<name>A0A8S3YN99_9EUPU</name>
<evidence type="ECO:0000313" key="2">
    <source>
        <dbReference type="EMBL" id="CAG5117898.1"/>
    </source>
</evidence>
<feature type="compositionally biased region" description="Basic and acidic residues" evidence="1">
    <location>
        <begin position="21"/>
        <end position="32"/>
    </location>
</feature>
<feature type="compositionally biased region" description="Basic residues" evidence="1">
    <location>
        <begin position="68"/>
        <end position="77"/>
    </location>
</feature>
<keyword evidence="3" id="KW-1185">Reference proteome</keyword>
<accession>A0A8S3YN99</accession>
<feature type="compositionally biased region" description="Basic residues" evidence="1">
    <location>
        <begin position="113"/>
        <end position="122"/>
    </location>
</feature>
<feature type="region of interest" description="Disordered" evidence="1">
    <location>
        <begin position="652"/>
        <end position="910"/>
    </location>
</feature>
<feature type="compositionally biased region" description="Polar residues" evidence="1">
    <location>
        <begin position="338"/>
        <end position="351"/>
    </location>
</feature>
<dbReference type="Proteomes" id="UP000678393">
    <property type="component" value="Unassembled WGS sequence"/>
</dbReference>
<feature type="compositionally biased region" description="Acidic residues" evidence="1">
    <location>
        <begin position="460"/>
        <end position="472"/>
    </location>
</feature>
<feature type="compositionally biased region" description="Polar residues" evidence="1">
    <location>
        <begin position="219"/>
        <end position="232"/>
    </location>
</feature>
<protein>
    <submittedName>
        <fullName evidence="2">Uncharacterized protein</fullName>
    </submittedName>
</protein>
<comment type="caution">
    <text evidence="2">The sequence shown here is derived from an EMBL/GenBank/DDBJ whole genome shotgun (WGS) entry which is preliminary data.</text>
</comment>
<gene>
    <name evidence="2" type="ORF">CUNI_LOCUS3456</name>
</gene>
<dbReference type="OrthoDB" id="6162771at2759"/>
<feature type="compositionally biased region" description="Basic and acidic residues" evidence="1">
    <location>
        <begin position="615"/>
        <end position="626"/>
    </location>
</feature>
<feature type="compositionally biased region" description="Basic and acidic residues" evidence="1">
    <location>
        <begin position="99"/>
        <end position="112"/>
    </location>
</feature>
<dbReference type="EMBL" id="CAJHNH020000469">
    <property type="protein sequence ID" value="CAG5117898.1"/>
    <property type="molecule type" value="Genomic_DNA"/>
</dbReference>
<dbReference type="AlphaFoldDB" id="A0A8S3YN99"/>
<feature type="compositionally biased region" description="Polar residues" evidence="1">
    <location>
        <begin position="592"/>
        <end position="609"/>
    </location>
</feature>
<reference evidence="2" key="1">
    <citation type="submission" date="2021-04" db="EMBL/GenBank/DDBJ databases">
        <authorList>
            <consortium name="Molecular Ecology Group"/>
        </authorList>
    </citation>
    <scope>NUCLEOTIDE SEQUENCE</scope>
</reference>
<feature type="region of interest" description="Disordered" evidence="1">
    <location>
        <begin position="338"/>
        <end position="479"/>
    </location>
</feature>
<feature type="compositionally biased region" description="Basic and acidic residues" evidence="1">
    <location>
        <begin position="688"/>
        <end position="701"/>
    </location>
</feature>
<feature type="region of interest" description="Disordered" evidence="1">
    <location>
        <begin position="167"/>
        <end position="273"/>
    </location>
</feature>
<feature type="region of interest" description="Disordered" evidence="1">
    <location>
        <begin position="976"/>
        <end position="1023"/>
    </location>
</feature>
<proteinExistence type="predicted"/>
<sequence length="1053" mass="115030">MKGILMYMMGPCGPGATLPKSESDEFSDRTSDLDFDELASERSRVDGGSSTDESNKEAAVTSAGSHKEVKRQKHRPKSLSLSHSHSHTSSDEEEGSGGSDKKEDTWTGDKRERHGKSKHHSSASHLPTDPSLVSFSALSAGLQKAKKLLTNTDDGVKVKGRDLVSLQDLIDNHAVNSPTPPRSPSWREGLESPPFSPRRRDSYPGKRRGSLSPKEKNNHFTYTDISPPSRQLSLDELYGEASTHPSALDNGVAGSHAAQKPSPISPDEMKGSFISTSGQTLMFDMPAVRAKPPVSIPGPQTQHADLYMSSTIAHSTPVMDLATYAATIANSTASLTSMSVSPTNLLPQSSHPPVAEPMSPDSADSVDSSCSSPVSPGYYDNAPAPSEEVEEVELADPSSKSIDFQGSKRQKARPPSTDWSPVIDLSPILDVSPSVEEAEQEDMLAKQMEELERQRSREEAAEDEYEDEESESFEARPFFESKSFGPAKKSIPQVIPRIPAPPSAKKLKQQLNEELDDFDIDEVETPEDVSPYMYGSSLKRCGNFEDISRLGSDNSLIKHTSDLLSSDRLVDDIDLNDTSSDLPFFSCTTQSQTLSHSMPGASTTVSSLQAPGRQLPEKAAEEQGTKRIRDMESLITDEFHKVAEDMENIVKRGAMDVKPIPPPKPKRRLPDPDLLISPPPASKGSFEGSERRPCPSIRTEEVVDTSSSIDSSFDEAPSGKYLPRQDSTEKKKAKDMKAKPSPILVQYIEAEEQSVSPHYRVMESPPTPETKTIKREFSDSTSVSPNSSPDQDVYAFPSPVTPPDSDSSPPKPHSPSSPAADFDEESSTIAYDTLDPYRASSPYDNAKPCHKPRRTSPSIGTLQSAASSSQADQQLATSKPEVMRPPISPRKSIRKFDDKNTNARSSPVYENVQDLTTQEYLQEQQKHALFLTDVSDTAASRKGFTRLDAMSKGLGGQYSTQPAEIITFPLAGDFTGRKRSSSAPATELQEIPKPSQRPEPALRPRSASAEYEQEPPLERTPSVRDKIRAFEEVNICDVHCINLLACVPLSCIM</sequence>
<feature type="compositionally biased region" description="Basic and acidic residues" evidence="1">
    <location>
        <begin position="726"/>
        <end position="738"/>
    </location>
</feature>
<feature type="region of interest" description="Disordered" evidence="1">
    <location>
        <begin position="1"/>
        <end position="131"/>
    </location>
</feature>
<evidence type="ECO:0000256" key="1">
    <source>
        <dbReference type="SAM" id="MobiDB-lite"/>
    </source>
</evidence>
<evidence type="ECO:0000313" key="3">
    <source>
        <dbReference type="Proteomes" id="UP000678393"/>
    </source>
</evidence>
<feature type="compositionally biased region" description="Low complexity" evidence="1">
    <location>
        <begin position="779"/>
        <end position="790"/>
    </location>
</feature>
<feature type="compositionally biased region" description="Low complexity" evidence="1">
    <location>
        <begin position="862"/>
        <end position="876"/>
    </location>
</feature>
<feature type="compositionally biased region" description="Low complexity" evidence="1">
    <location>
        <begin position="359"/>
        <end position="376"/>
    </location>
</feature>
<feature type="compositionally biased region" description="Basic and acidic residues" evidence="1">
    <location>
        <begin position="443"/>
        <end position="459"/>
    </location>
</feature>
<feature type="region of interest" description="Disordered" evidence="1">
    <location>
        <begin position="592"/>
        <end position="626"/>
    </location>
</feature>
<organism evidence="2 3">
    <name type="scientific">Candidula unifasciata</name>
    <dbReference type="NCBI Taxonomy" id="100452"/>
    <lineage>
        <taxon>Eukaryota</taxon>
        <taxon>Metazoa</taxon>
        <taxon>Spiralia</taxon>
        <taxon>Lophotrochozoa</taxon>
        <taxon>Mollusca</taxon>
        <taxon>Gastropoda</taxon>
        <taxon>Heterobranchia</taxon>
        <taxon>Euthyneura</taxon>
        <taxon>Panpulmonata</taxon>
        <taxon>Eupulmonata</taxon>
        <taxon>Stylommatophora</taxon>
        <taxon>Helicina</taxon>
        <taxon>Helicoidea</taxon>
        <taxon>Geomitridae</taxon>
        <taxon>Candidula</taxon>
    </lineage>
</organism>